<dbReference type="InterPro" id="IPR017827">
    <property type="entry name" value="HSQ_synthase_HpnC"/>
</dbReference>
<dbReference type="SFLD" id="SFLDG01212">
    <property type="entry name" value="Phytoene_synthase_like"/>
    <property type="match status" value="1"/>
</dbReference>
<evidence type="ECO:0000313" key="3">
    <source>
        <dbReference type="Proteomes" id="UP000277007"/>
    </source>
</evidence>
<dbReference type="InterPro" id="IPR008949">
    <property type="entry name" value="Isoprenoid_synthase_dom_sf"/>
</dbReference>
<comment type="caution">
    <text evidence="2">The sequence shown here is derived from an EMBL/GenBank/DDBJ whole genome shotgun (WGS) entry which is preliminary data.</text>
</comment>
<accession>A0A431VLB3</accession>
<dbReference type="Gene3D" id="1.10.600.10">
    <property type="entry name" value="Farnesyl Diphosphate Synthase"/>
    <property type="match status" value="1"/>
</dbReference>
<dbReference type="GO" id="GO:0016114">
    <property type="term" value="P:terpenoid biosynthetic process"/>
    <property type="evidence" value="ECO:0007669"/>
    <property type="project" value="UniProtKB-ARBA"/>
</dbReference>
<dbReference type="SFLD" id="SFLDG01018">
    <property type="entry name" value="Squalene/Phytoene_Synthase_Lik"/>
    <property type="match status" value="1"/>
</dbReference>
<dbReference type="GO" id="GO:0004311">
    <property type="term" value="F:geranylgeranyl diphosphate synthase activity"/>
    <property type="evidence" value="ECO:0007669"/>
    <property type="project" value="InterPro"/>
</dbReference>
<keyword evidence="3" id="KW-1185">Reference proteome</keyword>
<dbReference type="InterPro" id="IPR002060">
    <property type="entry name" value="Squ/phyt_synthse"/>
</dbReference>
<dbReference type="CDD" id="cd00683">
    <property type="entry name" value="Trans_IPPS_HH"/>
    <property type="match status" value="1"/>
</dbReference>
<keyword evidence="2" id="KW-0808">Transferase</keyword>
<reference evidence="2 3" key="1">
    <citation type="submission" date="2018-12" db="EMBL/GenBank/DDBJ databases">
        <authorList>
            <person name="Yang Y."/>
        </authorList>
    </citation>
    <scope>NUCLEOTIDE SEQUENCE [LARGE SCALE GENOMIC DNA]</scope>
    <source>
        <strain evidence="2 3">L-25-5w-1</strain>
    </source>
</reference>
<evidence type="ECO:0000313" key="2">
    <source>
        <dbReference type="EMBL" id="RTR21559.1"/>
    </source>
</evidence>
<gene>
    <name evidence="2" type="primary">hpnC</name>
    <name evidence="2" type="ORF">EJ903_09170</name>
</gene>
<dbReference type="EC" id="2.5.1.21" evidence="2"/>
<organism evidence="2 3">
    <name type="scientific">Azospirillum griseum</name>
    <dbReference type="NCBI Taxonomy" id="2496639"/>
    <lineage>
        <taxon>Bacteria</taxon>
        <taxon>Pseudomonadati</taxon>
        <taxon>Pseudomonadota</taxon>
        <taxon>Alphaproteobacteria</taxon>
        <taxon>Rhodospirillales</taxon>
        <taxon>Azospirillaceae</taxon>
        <taxon>Azospirillum</taxon>
    </lineage>
</organism>
<dbReference type="AlphaFoldDB" id="A0A431VLB3"/>
<dbReference type="RefSeq" id="WP_126614346.1">
    <property type="nucleotide sequence ID" value="NZ_JBHUCY010000003.1"/>
</dbReference>
<dbReference type="SUPFAM" id="SSF48576">
    <property type="entry name" value="Terpenoid synthases"/>
    <property type="match status" value="1"/>
</dbReference>
<evidence type="ECO:0000256" key="1">
    <source>
        <dbReference type="SAM" id="MobiDB-lite"/>
    </source>
</evidence>
<dbReference type="NCBIfam" id="TIGR03464">
    <property type="entry name" value="HpnC"/>
    <property type="match status" value="1"/>
</dbReference>
<protein>
    <submittedName>
        <fullName evidence="2">Squalene synthase HpnC</fullName>
        <ecNumber evidence="2">2.5.1.21</ecNumber>
    </submittedName>
</protein>
<name>A0A431VLB3_9PROT</name>
<feature type="compositionally biased region" description="Basic and acidic residues" evidence="1">
    <location>
        <begin position="8"/>
        <end position="24"/>
    </location>
</feature>
<feature type="region of interest" description="Disordered" evidence="1">
    <location>
        <begin position="1"/>
        <end position="27"/>
    </location>
</feature>
<dbReference type="GO" id="GO:0051996">
    <property type="term" value="F:squalene synthase [NAD(P)H] activity"/>
    <property type="evidence" value="ECO:0007669"/>
    <property type="project" value="UniProtKB-EC"/>
</dbReference>
<dbReference type="PANTHER" id="PTHR31480">
    <property type="entry name" value="BIFUNCTIONAL LYCOPENE CYCLASE/PHYTOENE SYNTHASE"/>
    <property type="match status" value="1"/>
</dbReference>
<proteinExistence type="predicted"/>
<dbReference type="InterPro" id="IPR044843">
    <property type="entry name" value="Trans_IPPS_bact-type"/>
</dbReference>
<dbReference type="Pfam" id="PF00494">
    <property type="entry name" value="SQS_PSY"/>
    <property type="match status" value="1"/>
</dbReference>
<dbReference type="InterPro" id="IPR033904">
    <property type="entry name" value="Trans_IPPS_HH"/>
</dbReference>
<dbReference type="Proteomes" id="UP000277007">
    <property type="component" value="Unassembled WGS sequence"/>
</dbReference>
<sequence length="291" mass="32447">MSDLIKLAPDRPRKPNPEARKDESGENFPVASRLLPKHLRPHVIAFYRFVRLADDIADDPDLEPETKLSYLEALERTLTSGEAKHAYLKPALELRDSLKATGVSDRHARQILRAFRRDAVGTRCHSWSDLLDYCRYSANPVGRFLLELHGEGVAAGLASDSLCAALQVLNHLQDAREDWTLLGRCYIPLDWIKEAGISVEKLVEPESDPRLRAIFLQILDRTDDLLADASALPGLIQNRGLRLEASVIISLAESLSQRLRSHDPLKARVALGPHHKLFAVVRGLARSITAA</sequence>
<dbReference type="EMBL" id="RXMA01000006">
    <property type="protein sequence ID" value="RTR21559.1"/>
    <property type="molecule type" value="Genomic_DNA"/>
</dbReference>
<dbReference type="SFLD" id="SFLDS00005">
    <property type="entry name" value="Isoprenoid_Synthase_Type_I"/>
    <property type="match status" value="1"/>
</dbReference>
<dbReference type="OrthoDB" id="9807580at2"/>